<evidence type="ECO:0000313" key="3">
    <source>
        <dbReference type="Proteomes" id="UP000244855"/>
    </source>
</evidence>
<gene>
    <name evidence="2" type="ORF">DM02DRAFT_608630</name>
</gene>
<proteinExistence type="predicted"/>
<evidence type="ECO:0000256" key="1">
    <source>
        <dbReference type="SAM" id="MobiDB-lite"/>
    </source>
</evidence>
<sequence>MSQTKKTSFTLPQRPIHPPFFQTHLPPKPPPSSDLHQKIKNQKAINNPTPLTYLYIHPR</sequence>
<dbReference type="Proteomes" id="UP000244855">
    <property type="component" value="Unassembled WGS sequence"/>
</dbReference>
<accession>A0A2V1ECY0</accession>
<reference evidence="2 3" key="1">
    <citation type="journal article" date="2018" name="Sci. Rep.">
        <title>Comparative genomics provides insights into the lifestyle and reveals functional heterogeneity of dark septate endophytic fungi.</title>
        <authorList>
            <person name="Knapp D.G."/>
            <person name="Nemeth J.B."/>
            <person name="Barry K."/>
            <person name="Hainaut M."/>
            <person name="Henrissat B."/>
            <person name="Johnson J."/>
            <person name="Kuo A."/>
            <person name="Lim J.H.P."/>
            <person name="Lipzen A."/>
            <person name="Nolan M."/>
            <person name="Ohm R.A."/>
            <person name="Tamas L."/>
            <person name="Grigoriev I.V."/>
            <person name="Spatafora J.W."/>
            <person name="Nagy L.G."/>
            <person name="Kovacs G.M."/>
        </authorList>
    </citation>
    <scope>NUCLEOTIDE SEQUENCE [LARGE SCALE GENOMIC DNA]</scope>
    <source>
        <strain evidence="2 3">DSE2036</strain>
    </source>
</reference>
<feature type="compositionally biased region" description="Polar residues" evidence="1">
    <location>
        <begin position="1"/>
        <end position="11"/>
    </location>
</feature>
<feature type="region of interest" description="Disordered" evidence="1">
    <location>
        <begin position="1"/>
        <end position="46"/>
    </location>
</feature>
<dbReference type="AlphaFoldDB" id="A0A2V1ECY0"/>
<protein>
    <submittedName>
        <fullName evidence="2">Uncharacterized protein</fullName>
    </submittedName>
</protein>
<dbReference type="EMBL" id="KZ805303">
    <property type="protein sequence ID" value="PVI07534.1"/>
    <property type="molecule type" value="Genomic_DNA"/>
</dbReference>
<keyword evidence="3" id="KW-1185">Reference proteome</keyword>
<organism evidence="2 3">
    <name type="scientific">Periconia macrospinosa</name>
    <dbReference type="NCBI Taxonomy" id="97972"/>
    <lineage>
        <taxon>Eukaryota</taxon>
        <taxon>Fungi</taxon>
        <taxon>Dikarya</taxon>
        <taxon>Ascomycota</taxon>
        <taxon>Pezizomycotina</taxon>
        <taxon>Dothideomycetes</taxon>
        <taxon>Pleosporomycetidae</taxon>
        <taxon>Pleosporales</taxon>
        <taxon>Massarineae</taxon>
        <taxon>Periconiaceae</taxon>
        <taxon>Periconia</taxon>
    </lineage>
</organism>
<name>A0A2V1ECY0_9PLEO</name>
<evidence type="ECO:0000313" key="2">
    <source>
        <dbReference type="EMBL" id="PVI07534.1"/>
    </source>
</evidence>